<feature type="binding site" evidence="8">
    <location>
        <begin position="5"/>
        <end position="8"/>
    </location>
    <ligand>
        <name>ATP</name>
        <dbReference type="ChEBI" id="CHEBI:30616"/>
    </ligand>
</feature>
<comment type="pathway">
    <text evidence="10">Amino-acid biosynthesis; L-threonine biosynthesis; L-threonine from L-aspartate: step 1/5.</text>
</comment>
<dbReference type="PANTHER" id="PTHR21499">
    <property type="entry name" value="ASPARTATE KINASE"/>
    <property type="match status" value="1"/>
</dbReference>
<evidence type="ECO:0000256" key="3">
    <source>
        <dbReference type="ARBA" id="ARBA00022679"/>
    </source>
</evidence>
<dbReference type="InterPro" id="IPR001341">
    <property type="entry name" value="Asp_kinase"/>
</dbReference>
<dbReference type="SUPFAM" id="SSF53633">
    <property type="entry name" value="Carbamate kinase-like"/>
    <property type="match status" value="1"/>
</dbReference>
<keyword evidence="14" id="KW-1185">Reference proteome</keyword>
<dbReference type="RefSeq" id="WP_024267275.1">
    <property type="nucleotide sequence ID" value="NC_023035.1"/>
</dbReference>
<sequence length="446" mass="48553">MIVQKFGGTSVGSARRINQVLDIAEKELSRGVVLVASAMGKTTDALLRMAGLAERGEADSAGGELDNLRNMHYSALVDLLEVPLYEEGKGAVDRLFRELESLMYGLSLIQEVSPRSMDTLLSFGERLSTTLIYYRALQKGLNVHFIDSRQIIKTDSRHGKAGVLEEETRQAITTRIKTGPGLLFVAQGFIASDSEGSTTTLGRGGSDYSATIIGAALEAEEVQIWTDVNGIMTSDPRLIPNARTIGELSYDEAAELSYFGAKVIHPSTIQPAVEKRIPVWVKNTGDPEGPASRIHISGSNTGIQAIAGKKAVTLINVRSSRMLNAYGFLRRIFEVFETYRVPVDLVATSEVSVSLTIEDAERISEVKSALEEFSTVTVERDKAIISLVGQDLWKQSRFTARVFSALVDIPVRMISLGSSDINLSLVVPEDQLDSAIQSLHDALFAD</sequence>
<evidence type="ECO:0000256" key="2">
    <source>
        <dbReference type="ARBA" id="ARBA00010122"/>
    </source>
</evidence>
<dbReference type="EMBL" id="CP006939">
    <property type="protein sequence ID" value="AHC14344.1"/>
    <property type="molecule type" value="Genomic_DNA"/>
</dbReference>
<evidence type="ECO:0000256" key="5">
    <source>
        <dbReference type="ARBA" id="ARBA00022777"/>
    </source>
</evidence>
<dbReference type="PATRIC" id="fig|1307761.3.peg.925"/>
<dbReference type="HOGENOM" id="CLU_009116_6_0_12"/>
<dbReference type="Gene3D" id="3.30.70.260">
    <property type="match status" value="2"/>
</dbReference>
<dbReference type="InterPro" id="IPR001048">
    <property type="entry name" value="Asp/Glu/Uridylate_kinase"/>
</dbReference>
<feature type="binding site" evidence="8">
    <location>
        <begin position="226"/>
        <end position="227"/>
    </location>
    <ligand>
        <name>ATP</name>
        <dbReference type="ChEBI" id="CHEBI:30616"/>
    </ligand>
</feature>
<dbReference type="PANTHER" id="PTHR21499:SF59">
    <property type="entry name" value="ASPARTOKINASE"/>
    <property type="match status" value="1"/>
</dbReference>
<dbReference type="UniPathway" id="UPA00034">
    <property type="reaction ID" value="UER00015"/>
</dbReference>
<dbReference type="UniPathway" id="UPA00051">
    <property type="reaction ID" value="UER00462"/>
</dbReference>
<dbReference type="InterPro" id="IPR045865">
    <property type="entry name" value="ACT-like_dom_sf"/>
</dbReference>
<accession>V5WFK5</accession>
<dbReference type="STRING" id="1307761.L21SP2_0924"/>
<feature type="domain" description="Aspartate/glutamate/uridylate kinase" evidence="11">
    <location>
        <begin position="1"/>
        <end position="283"/>
    </location>
</feature>
<dbReference type="UniPathway" id="UPA00050">
    <property type="reaction ID" value="UER00461"/>
</dbReference>
<feature type="binding site" evidence="8">
    <location>
        <begin position="262"/>
        <end position="263"/>
    </location>
    <ligand>
        <name>ATP</name>
        <dbReference type="ChEBI" id="CHEBI:30616"/>
    </ligand>
</feature>
<feature type="binding site" evidence="8">
    <location>
        <position position="125"/>
    </location>
    <ligand>
        <name>substrate</name>
    </ligand>
</feature>
<keyword evidence="3 9" id="KW-0808">Transferase</keyword>
<comment type="pathway">
    <text evidence="1 10">Amino-acid biosynthesis; L-lysine biosynthesis via DAP pathway; (S)-tetrahydrodipicolinate from L-aspartate: step 1/4.</text>
</comment>
<evidence type="ECO:0000256" key="1">
    <source>
        <dbReference type="ARBA" id="ARBA00004766"/>
    </source>
</evidence>
<feature type="domain" description="Aspartokinase ACT" evidence="12">
    <location>
        <begin position="385"/>
        <end position="443"/>
    </location>
</feature>
<dbReference type="Gene3D" id="3.40.1160.10">
    <property type="entry name" value="Acetylglutamate kinase-like"/>
    <property type="match status" value="1"/>
</dbReference>
<organism evidence="13 14">
    <name type="scientific">Salinispira pacifica</name>
    <dbReference type="NCBI Taxonomy" id="1307761"/>
    <lineage>
        <taxon>Bacteria</taxon>
        <taxon>Pseudomonadati</taxon>
        <taxon>Spirochaetota</taxon>
        <taxon>Spirochaetia</taxon>
        <taxon>Spirochaetales</taxon>
        <taxon>Spirochaetaceae</taxon>
        <taxon>Salinispira</taxon>
    </lineage>
</organism>
<dbReference type="Proteomes" id="UP000018680">
    <property type="component" value="Chromosome"/>
</dbReference>
<name>V5WFK5_9SPIO</name>
<comment type="catalytic activity">
    <reaction evidence="7 9">
        <text>L-aspartate + ATP = 4-phospho-L-aspartate + ADP</text>
        <dbReference type="Rhea" id="RHEA:23776"/>
        <dbReference type="ChEBI" id="CHEBI:29991"/>
        <dbReference type="ChEBI" id="CHEBI:30616"/>
        <dbReference type="ChEBI" id="CHEBI:57535"/>
        <dbReference type="ChEBI" id="CHEBI:456216"/>
        <dbReference type="EC" id="2.7.2.4"/>
    </reaction>
</comment>
<dbReference type="GO" id="GO:0009090">
    <property type="term" value="P:homoserine biosynthetic process"/>
    <property type="evidence" value="ECO:0007669"/>
    <property type="project" value="TreeGrafter"/>
</dbReference>
<keyword evidence="4 8" id="KW-0547">Nucleotide-binding</keyword>
<dbReference type="AlphaFoldDB" id="V5WFK5"/>
<dbReference type="InterPro" id="IPR036393">
    <property type="entry name" value="AceGlu_kinase-like_sf"/>
</dbReference>
<dbReference type="KEGG" id="slr:L21SP2_0924"/>
<dbReference type="Pfam" id="PF00696">
    <property type="entry name" value="AA_kinase"/>
    <property type="match status" value="1"/>
</dbReference>
<comment type="similarity">
    <text evidence="2 9">Belongs to the aspartokinase family.</text>
</comment>
<reference evidence="13 14" key="1">
    <citation type="journal article" date="2015" name="Stand. Genomic Sci.">
        <title>Complete genome sequence and description of Salinispira pacifica gen. nov., sp. nov., a novel spirochaete isolated form a hypersaline microbial mat.</title>
        <authorList>
            <person name="Ben Hania W."/>
            <person name="Joseph M."/>
            <person name="Schumann P."/>
            <person name="Bunk B."/>
            <person name="Fiebig A."/>
            <person name="Sproer C."/>
            <person name="Klenk H.P."/>
            <person name="Fardeau M.L."/>
            <person name="Spring S."/>
        </authorList>
    </citation>
    <scope>NUCLEOTIDE SEQUENCE [LARGE SCALE GENOMIC DNA]</scope>
    <source>
        <strain evidence="13 14">L21-RPul-D2</strain>
    </source>
</reference>
<dbReference type="PROSITE" id="PS00324">
    <property type="entry name" value="ASPARTOKINASE"/>
    <property type="match status" value="1"/>
</dbReference>
<evidence type="ECO:0000256" key="4">
    <source>
        <dbReference type="ARBA" id="ARBA00022741"/>
    </source>
</evidence>
<keyword evidence="5 9" id="KW-0418">Kinase</keyword>
<dbReference type="EC" id="2.7.2.4" evidence="9"/>
<feature type="binding site" evidence="8">
    <location>
        <position position="237"/>
    </location>
    <ligand>
        <name>ATP</name>
        <dbReference type="ChEBI" id="CHEBI:30616"/>
    </ligand>
</feature>
<dbReference type="Gene3D" id="1.20.120.1320">
    <property type="entry name" value="Aspartokinase, catalytic domain"/>
    <property type="match status" value="1"/>
</dbReference>
<evidence type="ECO:0000259" key="12">
    <source>
        <dbReference type="Pfam" id="PF22468"/>
    </source>
</evidence>
<protein>
    <recommendedName>
        <fullName evidence="9">Aspartokinase</fullName>
        <ecNumber evidence="9">2.7.2.4</ecNumber>
    </recommendedName>
</protein>
<evidence type="ECO:0000256" key="8">
    <source>
        <dbReference type="PIRSR" id="PIRSR000726-1"/>
    </source>
</evidence>
<evidence type="ECO:0000259" key="11">
    <source>
        <dbReference type="Pfam" id="PF00696"/>
    </source>
</evidence>
<dbReference type="GO" id="GO:0009089">
    <property type="term" value="P:lysine biosynthetic process via diaminopimelate"/>
    <property type="evidence" value="ECO:0007669"/>
    <property type="project" value="UniProtKB-UniPathway"/>
</dbReference>
<evidence type="ECO:0000313" key="14">
    <source>
        <dbReference type="Proteomes" id="UP000018680"/>
    </source>
</evidence>
<evidence type="ECO:0000256" key="9">
    <source>
        <dbReference type="RuleBase" id="RU003448"/>
    </source>
</evidence>
<dbReference type="eggNOG" id="COG0527">
    <property type="taxonomic scope" value="Bacteria"/>
</dbReference>
<dbReference type="InterPro" id="IPR018042">
    <property type="entry name" value="Aspartate_kinase_CS"/>
</dbReference>
<dbReference type="GO" id="GO:0004072">
    <property type="term" value="F:aspartate kinase activity"/>
    <property type="evidence" value="ECO:0007669"/>
    <property type="project" value="UniProtKB-EC"/>
</dbReference>
<keyword evidence="6 8" id="KW-0067">ATP-binding</keyword>
<evidence type="ECO:0000256" key="10">
    <source>
        <dbReference type="RuleBase" id="RU004249"/>
    </source>
</evidence>
<dbReference type="GO" id="GO:0009088">
    <property type="term" value="P:threonine biosynthetic process"/>
    <property type="evidence" value="ECO:0007669"/>
    <property type="project" value="UniProtKB-UniPathway"/>
</dbReference>
<feature type="binding site" evidence="8">
    <location>
        <position position="43"/>
    </location>
    <ligand>
        <name>substrate</name>
    </ligand>
</feature>
<evidence type="ECO:0000256" key="6">
    <source>
        <dbReference type="ARBA" id="ARBA00022840"/>
    </source>
</evidence>
<dbReference type="NCBIfam" id="TIGR00657">
    <property type="entry name" value="asp_kinases"/>
    <property type="match status" value="1"/>
</dbReference>
<dbReference type="Pfam" id="PF22468">
    <property type="entry name" value="ACT_9"/>
    <property type="match status" value="1"/>
</dbReference>
<dbReference type="CDD" id="cd04243">
    <property type="entry name" value="AAK_AK-HSDH-like"/>
    <property type="match status" value="1"/>
</dbReference>
<gene>
    <name evidence="13" type="ORF">L21SP2_0924</name>
</gene>
<proteinExistence type="inferred from homology"/>
<dbReference type="GO" id="GO:0005829">
    <property type="term" value="C:cytosol"/>
    <property type="evidence" value="ECO:0007669"/>
    <property type="project" value="TreeGrafter"/>
</dbReference>
<keyword evidence="10" id="KW-0028">Amino-acid biosynthesis</keyword>
<evidence type="ECO:0000313" key="13">
    <source>
        <dbReference type="EMBL" id="AHC14344.1"/>
    </source>
</evidence>
<dbReference type="SUPFAM" id="SSF55021">
    <property type="entry name" value="ACT-like"/>
    <property type="match status" value="2"/>
</dbReference>
<evidence type="ECO:0000256" key="7">
    <source>
        <dbReference type="ARBA" id="ARBA00047872"/>
    </source>
</evidence>
<dbReference type="InterPro" id="IPR005260">
    <property type="entry name" value="Asp_kin_monofn"/>
</dbReference>
<dbReference type="GO" id="GO:0005524">
    <property type="term" value="F:ATP binding"/>
    <property type="evidence" value="ECO:0007669"/>
    <property type="project" value="UniProtKB-KW"/>
</dbReference>
<comment type="pathway">
    <text evidence="10">Amino-acid biosynthesis; L-methionine biosynthesis via de novo pathway; L-homoserine from L-aspartate: step 1/3.</text>
</comment>
<dbReference type="PIRSF" id="PIRSF000726">
    <property type="entry name" value="Asp_kin"/>
    <property type="match status" value="1"/>
</dbReference>
<dbReference type="InterPro" id="IPR042199">
    <property type="entry name" value="AsparK_Bifunc_asparK/hSer_DH"/>
</dbReference>
<dbReference type="OrthoDB" id="9799110at2"/>
<dbReference type="InterPro" id="IPR054352">
    <property type="entry name" value="ACT_Aspartokinase"/>
</dbReference>